<name>U4L385_PYROM</name>
<organism evidence="2 3">
    <name type="scientific">Pyronema omphalodes (strain CBS 100304)</name>
    <name type="common">Pyronema confluens</name>
    <dbReference type="NCBI Taxonomy" id="1076935"/>
    <lineage>
        <taxon>Eukaryota</taxon>
        <taxon>Fungi</taxon>
        <taxon>Dikarya</taxon>
        <taxon>Ascomycota</taxon>
        <taxon>Pezizomycotina</taxon>
        <taxon>Pezizomycetes</taxon>
        <taxon>Pezizales</taxon>
        <taxon>Pyronemataceae</taxon>
        <taxon>Pyronema</taxon>
    </lineage>
</organism>
<accession>U4L385</accession>
<gene>
    <name evidence="2" type="ORF">PCON_10526</name>
</gene>
<evidence type="ECO:0000313" key="3">
    <source>
        <dbReference type="Proteomes" id="UP000018144"/>
    </source>
</evidence>
<keyword evidence="3" id="KW-1185">Reference proteome</keyword>
<feature type="compositionally biased region" description="Low complexity" evidence="1">
    <location>
        <begin position="277"/>
        <end position="289"/>
    </location>
</feature>
<protein>
    <submittedName>
        <fullName evidence="2">Uncharacterized protein</fullName>
    </submittedName>
</protein>
<dbReference type="EMBL" id="HF935578">
    <property type="protein sequence ID" value="CCX10932.1"/>
    <property type="molecule type" value="Genomic_DNA"/>
</dbReference>
<dbReference type="Proteomes" id="UP000018144">
    <property type="component" value="Unassembled WGS sequence"/>
</dbReference>
<evidence type="ECO:0000313" key="2">
    <source>
        <dbReference type="EMBL" id="CCX10932.1"/>
    </source>
</evidence>
<dbReference type="OrthoDB" id="10434984at2759"/>
<evidence type="ECO:0000256" key="1">
    <source>
        <dbReference type="SAM" id="MobiDB-lite"/>
    </source>
</evidence>
<feature type="region of interest" description="Disordered" evidence="1">
    <location>
        <begin position="270"/>
        <end position="290"/>
    </location>
</feature>
<feature type="region of interest" description="Disordered" evidence="1">
    <location>
        <begin position="387"/>
        <end position="412"/>
    </location>
</feature>
<sequence>MTTLFHGFRNPYTISEAFGVSYDSFDITLLDETHHRYDKMADRKGKAYETPKKSGKIAAFFSPLKNSPLKNSPFKNSPSSSESPSKPPRKPINISQISAPFPQAKPGGSTAVISREDAERLPLYAIPSGAITVISLDAAREKLTGVVPEILDETCTSRGSGIRRGSGSGFGSKPVGLTGSRQVSDIGAGTTDRESQGSGEPGLLGSGPMMMAMAQEAGVGLGISLDGMMGSTTTIDTRDTLLTVGEFLSLDSAPLMAGPGPLNGPGPMVRTSHDSHQGTGISTSQGSTGAPMITGPGAGILDLSGLELIPLDQAQDRFGSMKGWRCASNNSGGDSSIDTTDTLGSIPFEQLRVSSPDERRSLMPNVDTTDYSKFISLDEAQKRYGSTKHRGTEMNGGHISGGSVKADAEPVTPTRSVGLIPKFFRSANSRGSGIEISNKVYTTRQGELISLEEAREKFGSKTRRCD</sequence>
<reference evidence="2 3" key="1">
    <citation type="journal article" date="2013" name="PLoS Genet.">
        <title>The genome and development-dependent transcriptomes of Pyronema confluens: a window into fungal evolution.</title>
        <authorList>
            <person name="Traeger S."/>
            <person name="Altegoer F."/>
            <person name="Freitag M."/>
            <person name="Gabaldon T."/>
            <person name="Kempken F."/>
            <person name="Kumar A."/>
            <person name="Marcet-Houben M."/>
            <person name="Poggeler S."/>
            <person name="Stajich J.E."/>
            <person name="Nowrousian M."/>
        </authorList>
    </citation>
    <scope>NUCLEOTIDE SEQUENCE [LARGE SCALE GENOMIC DNA]</scope>
    <source>
        <strain evidence="3">CBS 100304</strain>
        <tissue evidence="2">Vegetative mycelium</tissue>
    </source>
</reference>
<feature type="region of interest" description="Disordered" evidence="1">
    <location>
        <begin position="62"/>
        <end position="110"/>
    </location>
</feature>
<feature type="compositionally biased region" description="Low complexity" evidence="1">
    <location>
        <begin position="65"/>
        <end position="84"/>
    </location>
</feature>
<proteinExistence type="predicted"/>
<dbReference type="AlphaFoldDB" id="U4L385"/>
<feature type="region of interest" description="Disordered" evidence="1">
    <location>
        <begin position="158"/>
        <end position="203"/>
    </location>
</feature>